<name>A0A369QMF2_9BACT</name>
<dbReference type="SUPFAM" id="SSF56281">
    <property type="entry name" value="Metallo-hydrolase/oxidoreductase"/>
    <property type="match status" value="1"/>
</dbReference>
<dbReference type="Proteomes" id="UP000253919">
    <property type="component" value="Unassembled WGS sequence"/>
</dbReference>
<gene>
    <name evidence="2" type="ORF">AHMF7616_03466</name>
</gene>
<dbReference type="AlphaFoldDB" id="A0A369QMF2"/>
<feature type="domain" description="Metallo-beta-lactamase" evidence="1">
    <location>
        <begin position="97"/>
        <end position="291"/>
    </location>
</feature>
<dbReference type="Pfam" id="PF12706">
    <property type="entry name" value="Lactamase_B_2"/>
    <property type="match status" value="1"/>
</dbReference>
<dbReference type="Gene3D" id="3.60.15.10">
    <property type="entry name" value="Ribonuclease Z/Hydroxyacylglutathione hydrolase-like"/>
    <property type="match status" value="1"/>
</dbReference>
<dbReference type="RefSeq" id="WP_115373940.1">
    <property type="nucleotide sequence ID" value="NZ_QASA01000001.1"/>
</dbReference>
<keyword evidence="2" id="KW-0378">Hydrolase</keyword>
<proteinExistence type="predicted"/>
<dbReference type="InterPro" id="IPR036866">
    <property type="entry name" value="RibonucZ/Hydroxyglut_hydro"/>
</dbReference>
<dbReference type="EMBL" id="QASA01000001">
    <property type="protein sequence ID" value="RDC64845.1"/>
    <property type="molecule type" value="Genomic_DNA"/>
</dbReference>
<dbReference type="GO" id="GO:0008270">
    <property type="term" value="F:zinc ion binding"/>
    <property type="evidence" value="ECO:0007669"/>
    <property type="project" value="InterPro"/>
</dbReference>
<dbReference type="PANTHER" id="PTHR15032:SF4">
    <property type="entry name" value="N-ACYL-PHOSPHATIDYLETHANOLAMINE-HYDROLYZING PHOSPHOLIPASE D"/>
    <property type="match status" value="1"/>
</dbReference>
<comment type="caution">
    <text evidence="2">The sequence shown here is derived from an EMBL/GenBank/DDBJ whole genome shotgun (WGS) entry which is preliminary data.</text>
</comment>
<dbReference type="PIRSF" id="PIRSF038896">
    <property type="entry name" value="NAPE-PLD"/>
    <property type="match status" value="1"/>
</dbReference>
<dbReference type="OrthoDB" id="9805728at2"/>
<reference evidence="2 3" key="1">
    <citation type="submission" date="2018-04" db="EMBL/GenBank/DDBJ databases">
        <title>Adhaeribacter sp. HMF7616 genome sequencing and assembly.</title>
        <authorList>
            <person name="Kang H."/>
            <person name="Kang J."/>
            <person name="Cha I."/>
            <person name="Kim H."/>
            <person name="Joh K."/>
        </authorList>
    </citation>
    <scope>NUCLEOTIDE SEQUENCE [LARGE SCALE GENOMIC DNA]</scope>
    <source>
        <strain evidence="2 3">HMF7616</strain>
    </source>
</reference>
<dbReference type="PANTHER" id="PTHR15032">
    <property type="entry name" value="N-ACYL-PHOSPHATIDYLETHANOLAMINE-HYDROLYZING PHOSPHOLIPASE D"/>
    <property type="match status" value="1"/>
</dbReference>
<organism evidence="2 3">
    <name type="scientific">Adhaeribacter pallidiroseus</name>
    <dbReference type="NCBI Taxonomy" id="2072847"/>
    <lineage>
        <taxon>Bacteria</taxon>
        <taxon>Pseudomonadati</taxon>
        <taxon>Bacteroidota</taxon>
        <taxon>Cytophagia</taxon>
        <taxon>Cytophagales</taxon>
        <taxon>Hymenobacteraceae</taxon>
        <taxon>Adhaeribacter</taxon>
    </lineage>
</organism>
<dbReference type="GO" id="GO:0005737">
    <property type="term" value="C:cytoplasm"/>
    <property type="evidence" value="ECO:0007669"/>
    <property type="project" value="TreeGrafter"/>
</dbReference>
<accession>A0A369QMF2</accession>
<dbReference type="EC" id="3.1.4.54" evidence="2"/>
<sequence>MTTIRYQRNEHLKTVKPDYPGNKVIDGQFANGDDLYTPSFKTVLKWQLSRNPQKAEKEKDKYIPTVIPDAQAFNANNDLLMWLGHASFLLQLNGVSFLLDPVLIDSPFLHRRHPLPCSINDIRHIDYLALSHGHRDHFDEKSVKAVVKNNPQIKALIPLAMGPLLHQMVPGITYQEAGWYQQYNLPENAGIGVYYLPAAHWHRRGLNDMNKVLWGSLLFQTATQLIYFGGDSAYEQHFAEIKELFGAPDVAILPIGAYKPPYMMQLSHMNPPEAVKASNDLDAKTFIPMHYGTFDLSDEPAGEPVRWMQELAAAGQLHARLQIPAVGERVLL</sequence>
<dbReference type="GO" id="GO:0070290">
    <property type="term" value="F:N-acylphosphatidylethanolamine-specific phospholipase D activity"/>
    <property type="evidence" value="ECO:0007669"/>
    <property type="project" value="UniProtKB-EC"/>
</dbReference>
<evidence type="ECO:0000313" key="2">
    <source>
        <dbReference type="EMBL" id="RDC64845.1"/>
    </source>
</evidence>
<dbReference type="InterPro" id="IPR024884">
    <property type="entry name" value="NAPE-PLD"/>
</dbReference>
<keyword evidence="3" id="KW-1185">Reference proteome</keyword>
<protein>
    <submittedName>
        <fullName evidence="2">N-acetylphosphatidylethanolamine-hydrolyzing phospholipase D</fullName>
        <ecNumber evidence="2">3.1.4.54</ecNumber>
    </submittedName>
</protein>
<evidence type="ECO:0000259" key="1">
    <source>
        <dbReference type="Pfam" id="PF12706"/>
    </source>
</evidence>
<dbReference type="InterPro" id="IPR001279">
    <property type="entry name" value="Metallo-B-lactamas"/>
</dbReference>
<evidence type="ECO:0000313" key="3">
    <source>
        <dbReference type="Proteomes" id="UP000253919"/>
    </source>
</evidence>